<evidence type="ECO:0000313" key="2">
    <source>
        <dbReference type="EMBL" id="AFR71045.1"/>
    </source>
</evidence>
<evidence type="ECO:0000313" key="3">
    <source>
        <dbReference type="Proteomes" id="UP000007346"/>
    </source>
</evidence>
<evidence type="ECO:0000259" key="1">
    <source>
        <dbReference type="Pfam" id="PF21016"/>
    </source>
</evidence>
<accession>J9UNX5</accession>
<dbReference type="PATRIC" id="fig|1133568.3.peg.1709"/>
<dbReference type="EMBL" id="CP003490">
    <property type="protein sequence ID" value="AFR71045.1"/>
    <property type="molecule type" value="Genomic_DNA"/>
</dbReference>
<dbReference type="Proteomes" id="UP000007346">
    <property type="component" value="Chromosome"/>
</dbReference>
<organism evidence="2 3">
    <name type="scientific">Brachyspira pilosicoli B2904</name>
    <dbReference type="NCBI Taxonomy" id="1133568"/>
    <lineage>
        <taxon>Bacteria</taxon>
        <taxon>Pseudomonadati</taxon>
        <taxon>Spirochaetota</taxon>
        <taxon>Spirochaetia</taxon>
        <taxon>Brachyspirales</taxon>
        <taxon>Brachyspiraceae</taxon>
        <taxon>Brachyspira</taxon>
    </lineage>
</organism>
<dbReference type="HOGENOM" id="CLU_2421162_0_0_12"/>
<dbReference type="KEGG" id="bpj:B2904_orf1713"/>
<proteinExistence type="predicted"/>
<sequence length="91" mass="10853">MPKKISIMNVSEEDLSKFCIENNFPKFHASQILNWIYKKYAISFDEMSNIPKDLRVLLDENYFIHNSKIESITEDEYGTRKLLISLYDKKK</sequence>
<feature type="domain" description="Dual-specificity RNA methyltransferase RlmN N-terminal" evidence="1">
    <location>
        <begin position="7"/>
        <end position="63"/>
    </location>
</feature>
<protein>
    <submittedName>
        <fullName evidence="2">Putative Fe-S cluster redox enzyme</fullName>
    </submittedName>
</protein>
<dbReference type="AlphaFoldDB" id="J9UNX5"/>
<dbReference type="Gene3D" id="1.10.150.530">
    <property type="match status" value="1"/>
</dbReference>
<dbReference type="InterPro" id="IPR048641">
    <property type="entry name" value="RlmN_N"/>
</dbReference>
<gene>
    <name evidence="2" type="ORF">B2904_orf1713</name>
</gene>
<dbReference type="Pfam" id="PF21016">
    <property type="entry name" value="RlmN_N"/>
    <property type="match status" value="1"/>
</dbReference>
<name>J9UNX5_BRAPL</name>
<dbReference type="RefSeq" id="WP_014936251.1">
    <property type="nucleotide sequence ID" value="NC_018607.1"/>
</dbReference>
<reference evidence="2 3" key="1">
    <citation type="journal article" date="2012" name="BMC Genomics">
        <title>Comparative genomics of Brachyspira pilosicoli strains: genome rearrangements, reductions and correlation of genetic compliment with phenotypic diversity.</title>
        <authorList>
            <person name="Mappley L.J."/>
            <person name="Black M.L."/>
            <person name="Abuoun M."/>
            <person name="Darby A.C."/>
            <person name="Woodward M.J."/>
            <person name="Parkhill J."/>
            <person name="Turner A.K."/>
            <person name="Bellgard M.I."/>
            <person name="La T."/>
            <person name="Phillips N.D."/>
            <person name="La Ragione R.M."/>
            <person name="Hampson D.J."/>
        </authorList>
    </citation>
    <scope>NUCLEOTIDE SEQUENCE [LARGE SCALE GENOMIC DNA]</scope>
    <source>
        <strain evidence="2">B2904</strain>
    </source>
</reference>